<dbReference type="PANTHER" id="PTHR22909">
    <property type="entry name" value="GOLGI INTEGRAL MEMBRANE PROTEIN 4"/>
    <property type="match status" value="1"/>
</dbReference>
<dbReference type="OrthoDB" id="6288648at2759"/>
<feature type="compositionally biased region" description="Polar residues" evidence="2">
    <location>
        <begin position="357"/>
        <end position="367"/>
    </location>
</feature>
<dbReference type="OMA" id="HEDQQAH"/>
<protein>
    <submittedName>
        <fullName evidence="4">Golgi integral membrane protein 4</fullName>
    </submittedName>
</protein>
<dbReference type="Proteomes" id="UP000028760">
    <property type="component" value="Unassembled WGS sequence"/>
</dbReference>
<dbReference type="STRING" id="48698.ENSPFOP00000009552"/>
<dbReference type="GO" id="GO:0000139">
    <property type="term" value="C:Golgi membrane"/>
    <property type="evidence" value="ECO:0007669"/>
    <property type="project" value="InterPro"/>
</dbReference>
<accession>A0A087XUU9</accession>
<reference evidence="4" key="2">
    <citation type="submission" date="2025-08" db="UniProtKB">
        <authorList>
            <consortium name="Ensembl"/>
        </authorList>
    </citation>
    <scope>IDENTIFICATION</scope>
</reference>
<feature type="compositionally biased region" description="Acidic residues" evidence="2">
    <location>
        <begin position="415"/>
        <end position="430"/>
    </location>
</feature>
<feature type="coiled-coil region" evidence="1">
    <location>
        <begin position="120"/>
        <end position="240"/>
    </location>
</feature>
<reference evidence="4" key="3">
    <citation type="submission" date="2025-09" db="UniProtKB">
        <authorList>
            <consortium name="Ensembl"/>
        </authorList>
    </citation>
    <scope>IDENTIFICATION</scope>
</reference>
<dbReference type="KEGG" id="pfor:103154801"/>
<feature type="compositionally biased region" description="Basic and acidic residues" evidence="2">
    <location>
        <begin position="403"/>
        <end position="414"/>
    </location>
</feature>
<feature type="compositionally biased region" description="Basic and acidic residues" evidence="2">
    <location>
        <begin position="510"/>
        <end position="580"/>
    </location>
</feature>
<feature type="compositionally biased region" description="Acidic residues" evidence="2">
    <location>
        <begin position="593"/>
        <end position="614"/>
    </location>
</feature>
<feature type="compositionally biased region" description="Basic and acidic residues" evidence="2">
    <location>
        <begin position="374"/>
        <end position="390"/>
    </location>
</feature>
<evidence type="ECO:0000256" key="1">
    <source>
        <dbReference type="SAM" id="Coils"/>
    </source>
</evidence>
<keyword evidence="3" id="KW-0472">Membrane</keyword>
<evidence type="ECO:0000256" key="2">
    <source>
        <dbReference type="SAM" id="MobiDB-lite"/>
    </source>
</evidence>
<dbReference type="eggNOG" id="ENOG502R4Q5">
    <property type="taxonomic scope" value="Eukaryota"/>
</dbReference>
<feature type="compositionally biased region" description="Acidic residues" evidence="2">
    <location>
        <begin position="623"/>
        <end position="633"/>
    </location>
</feature>
<feature type="compositionally biased region" description="Basic and acidic residues" evidence="2">
    <location>
        <begin position="330"/>
        <end position="356"/>
    </location>
</feature>
<keyword evidence="3" id="KW-0812">Transmembrane</keyword>
<dbReference type="AlphaFoldDB" id="A0A087XUU9"/>
<keyword evidence="5" id="KW-1185">Reference proteome</keyword>
<feature type="transmembrane region" description="Helical" evidence="3">
    <location>
        <begin position="68"/>
        <end position="86"/>
    </location>
</feature>
<reference evidence="5" key="1">
    <citation type="submission" date="2013-10" db="EMBL/GenBank/DDBJ databases">
        <authorList>
            <person name="Schartl M."/>
            <person name="Warren W."/>
        </authorList>
    </citation>
    <scope>NUCLEOTIDE SEQUENCE [LARGE SCALE GENOMIC DNA]</scope>
    <source>
        <strain evidence="5">female</strain>
    </source>
</reference>
<dbReference type="GeneID" id="103154801"/>
<name>A0A087XUU9_POEFO</name>
<sequence length="756" mass="88242">MPKQLLTRKAVPFCEWKCSGSDWEGCKKLSRKFPPAETGLSRADGGEGCGSNMGNGVCSRRQRRIFQCLLLVTVVCGMMYGGLMSYEMHKQLRRTEATALKYQQHQESLSAQLQVVYEHRSRLEKSLQKERLEHKKAKEDYLVYKLEAEQSLNKEKQDANSRLNSLQVQHQMLKNQHDELKRQYYELNEQHQAQGEDHGRLLDEHRDRYNKLQQAKEVEVSQLKEHVYNLREENKQLRKAHHEIHTQLQDAQLKHQNLKAVHDQLALTLEDHKSALAVAQAQVDEYKQLKETLNREPNRAQPDPNSIAQQLHAATVTAESHVHQSQQAAKETRAQGEQRPHWDTESRLDNQEEKEANAQSEVNSHPAMSQPGLSERDEDREGEAERKRELAEEEMAQAGQPQKLEEDLDQAHDEQMEEEEEREEEQPDENALDRQRRQPQLDNHAELHQGGQLQQQQQAPAQVYHLKSAYEQQQEQRRLETLRDNERRQIQMRQEVLQAQREKVLKEREQRLKEEKEREEQQNREADRKEQLLREEHQRKRMEYENMNEDAPREEDRRTANEEERDVHMLHEEEQEEKRPAHMAPPHQGGVDGEVDPEDDPNNQGEDEFEEAEDEHPAHRAAEEEEEGEEEEPAAPGQHIDSHPGPGRPAMEEELVMAGNPDQQEDALDDQYQEEDEAQEDVAGGEKREEEGVEEEGEDPYNENTEQNDAKNQDGPRKKQNHQNGAHEEENYEEEEEVVEEDAAGQDKGTNRRAEM</sequence>
<dbReference type="RefSeq" id="XP_007576279.1">
    <property type="nucleotide sequence ID" value="XM_007576217.2"/>
</dbReference>
<feature type="coiled-coil region" evidence="1">
    <location>
        <begin position="269"/>
        <end position="296"/>
    </location>
</feature>
<dbReference type="CTD" id="100000956"/>
<feature type="compositionally biased region" description="Acidic residues" evidence="2">
    <location>
        <begin position="663"/>
        <end position="680"/>
    </location>
</feature>
<organism evidence="4 5">
    <name type="scientific">Poecilia formosa</name>
    <name type="common">Amazon molly</name>
    <name type="synonym">Limia formosa</name>
    <dbReference type="NCBI Taxonomy" id="48698"/>
    <lineage>
        <taxon>Eukaryota</taxon>
        <taxon>Metazoa</taxon>
        <taxon>Chordata</taxon>
        <taxon>Craniata</taxon>
        <taxon>Vertebrata</taxon>
        <taxon>Euteleostomi</taxon>
        <taxon>Actinopterygii</taxon>
        <taxon>Neopterygii</taxon>
        <taxon>Teleostei</taxon>
        <taxon>Neoteleostei</taxon>
        <taxon>Acanthomorphata</taxon>
        <taxon>Ovalentaria</taxon>
        <taxon>Atherinomorphae</taxon>
        <taxon>Cyprinodontiformes</taxon>
        <taxon>Poeciliidae</taxon>
        <taxon>Poeciliinae</taxon>
        <taxon>Poecilia</taxon>
    </lineage>
</organism>
<proteinExistence type="predicted"/>
<dbReference type="PANTHER" id="PTHR22909:SF24">
    <property type="entry name" value="GOLGI INTEGRAL MEMBRANE PROTEIN 4-RELATED"/>
    <property type="match status" value="1"/>
</dbReference>
<evidence type="ECO:0000256" key="3">
    <source>
        <dbReference type="SAM" id="Phobius"/>
    </source>
</evidence>
<dbReference type="EMBL" id="AYCK01017396">
    <property type="status" value="NOT_ANNOTATED_CDS"/>
    <property type="molecule type" value="Genomic_DNA"/>
</dbReference>
<dbReference type="Ensembl" id="ENSPFOT00000009565.2">
    <property type="protein sequence ID" value="ENSPFOP00000009552.2"/>
    <property type="gene ID" value="ENSPFOG00000009424.2"/>
</dbReference>
<feature type="region of interest" description="Disordered" evidence="2">
    <location>
        <begin position="314"/>
        <end position="485"/>
    </location>
</feature>
<evidence type="ECO:0000313" key="5">
    <source>
        <dbReference type="Proteomes" id="UP000028760"/>
    </source>
</evidence>
<feature type="compositionally biased region" description="Acidic residues" evidence="2">
    <location>
        <begin position="691"/>
        <end position="701"/>
    </location>
</feature>
<feature type="compositionally biased region" description="Basic and acidic residues" evidence="2">
    <location>
        <begin position="708"/>
        <end position="717"/>
    </location>
</feature>
<evidence type="ECO:0000313" key="4">
    <source>
        <dbReference type="Ensembl" id="ENSPFOP00000009552.2"/>
    </source>
</evidence>
<dbReference type="GeneTree" id="ENSGT00940000164637"/>
<feature type="compositionally biased region" description="Basic and acidic residues" evidence="2">
    <location>
        <begin position="474"/>
        <end position="485"/>
    </location>
</feature>
<keyword evidence="3" id="KW-1133">Transmembrane helix</keyword>
<feature type="compositionally biased region" description="Low complexity" evidence="2">
    <location>
        <begin position="449"/>
        <end position="462"/>
    </location>
</feature>
<feature type="region of interest" description="Disordered" evidence="2">
    <location>
        <begin position="510"/>
        <end position="756"/>
    </location>
</feature>
<feature type="compositionally biased region" description="Acidic residues" evidence="2">
    <location>
        <begin position="730"/>
        <end position="744"/>
    </location>
</feature>
<dbReference type="InterPro" id="IPR042336">
    <property type="entry name" value="GOLIM4"/>
</dbReference>
<keyword evidence="1" id="KW-0175">Coiled coil</keyword>